<keyword evidence="6" id="KW-1003">Cell membrane</keyword>
<dbReference type="InterPro" id="IPR002994">
    <property type="entry name" value="Surf1/Shy1"/>
</dbReference>
<dbReference type="AlphaFoldDB" id="A0A917ZFU8"/>
<evidence type="ECO:0000256" key="4">
    <source>
        <dbReference type="ARBA" id="ARBA00022989"/>
    </source>
</evidence>
<accession>A0A917ZFU8</accession>
<feature type="transmembrane region" description="Helical" evidence="6">
    <location>
        <begin position="12"/>
        <end position="33"/>
    </location>
</feature>
<dbReference type="PROSITE" id="PS50895">
    <property type="entry name" value="SURF1"/>
    <property type="match status" value="1"/>
</dbReference>
<dbReference type="Pfam" id="PF02104">
    <property type="entry name" value="SURF1"/>
    <property type="match status" value="1"/>
</dbReference>
<evidence type="ECO:0000313" key="8">
    <source>
        <dbReference type="EMBL" id="GGO81219.1"/>
    </source>
</evidence>
<reference evidence="8" key="2">
    <citation type="submission" date="2020-09" db="EMBL/GenBank/DDBJ databases">
        <authorList>
            <person name="Sun Q."/>
            <person name="Zhou Y."/>
        </authorList>
    </citation>
    <scope>NUCLEOTIDE SEQUENCE</scope>
    <source>
        <strain evidence="8">CGMCC 4.7201</strain>
    </source>
</reference>
<keyword evidence="5 6" id="KW-0472">Membrane</keyword>
<proteinExistence type="inferred from homology"/>
<keyword evidence="4 6" id="KW-1133">Transmembrane helix</keyword>
<evidence type="ECO:0000256" key="3">
    <source>
        <dbReference type="ARBA" id="ARBA00022692"/>
    </source>
</evidence>
<dbReference type="Proteomes" id="UP000641932">
    <property type="component" value="Unassembled WGS sequence"/>
</dbReference>
<name>A0A917ZFU8_9ACTN</name>
<dbReference type="RefSeq" id="WP_229698101.1">
    <property type="nucleotide sequence ID" value="NZ_BMMS01000002.1"/>
</dbReference>
<comment type="subcellular location">
    <subcellularLocation>
        <location evidence="6">Cell membrane</location>
        <topology evidence="6">Multi-pass membrane protein</topology>
    </subcellularLocation>
    <subcellularLocation>
        <location evidence="1">Membrane</location>
    </subcellularLocation>
</comment>
<keyword evidence="9" id="KW-1185">Reference proteome</keyword>
<gene>
    <name evidence="8" type="ORF">GCM10012280_04900</name>
</gene>
<dbReference type="EMBL" id="BMMS01000002">
    <property type="protein sequence ID" value="GGO81219.1"/>
    <property type="molecule type" value="Genomic_DNA"/>
</dbReference>
<feature type="region of interest" description="Disordered" evidence="7">
    <location>
        <begin position="254"/>
        <end position="295"/>
    </location>
</feature>
<dbReference type="PANTHER" id="PTHR23427:SF2">
    <property type="entry name" value="SURFEIT LOCUS PROTEIN 1"/>
    <property type="match status" value="1"/>
</dbReference>
<evidence type="ECO:0000256" key="2">
    <source>
        <dbReference type="ARBA" id="ARBA00007165"/>
    </source>
</evidence>
<dbReference type="GO" id="GO:0005886">
    <property type="term" value="C:plasma membrane"/>
    <property type="evidence" value="ECO:0007669"/>
    <property type="project" value="UniProtKB-SubCell"/>
</dbReference>
<reference evidence="8" key="1">
    <citation type="journal article" date="2014" name="Int. J. Syst. Evol. Microbiol.">
        <title>Complete genome sequence of Corynebacterium casei LMG S-19264T (=DSM 44701T), isolated from a smear-ripened cheese.</title>
        <authorList>
            <consortium name="US DOE Joint Genome Institute (JGI-PGF)"/>
            <person name="Walter F."/>
            <person name="Albersmeier A."/>
            <person name="Kalinowski J."/>
            <person name="Ruckert C."/>
        </authorList>
    </citation>
    <scope>NUCLEOTIDE SEQUENCE</scope>
    <source>
        <strain evidence="8">CGMCC 4.7201</strain>
    </source>
</reference>
<organism evidence="8 9">
    <name type="scientific">Wenjunlia tyrosinilytica</name>
    <dbReference type="NCBI Taxonomy" id="1544741"/>
    <lineage>
        <taxon>Bacteria</taxon>
        <taxon>Bacillati</taxon>
        <taxon>Actinomycetota</taxon>
        <taxon>Actinomycetes</taxon>
        <taxon>Kitasatosporales</taxon>
        <taxon>Streptomycetaceae</taxon>
        <taxon>Wenjunlia</taxon>
    </lineage>
</organism>
<evidence type="ECO:0000256" key="7">
    <source>
        <dbReference type="SAM" id="MobiDB-lite"/>
    </source>
</evidence>
<evidence type="ECO:0000313" key="9">
    <source>
        <dbReference type="Proteomes" id="UP000641932"/>
    </source>
</evidence>
<dbReference type="InterPro" id="IPR045214">
    <property type="entry name" value="Surf1/Surf4"/>
</dbReference>
<evidence type="ECO:0000256" key="1">
    <source>
        <dbReference type="ARBA" id="ARBA00004370"/>
    </source>
</evidence>
<feature type="compositionally biased region" description="Low complexity" evidence="7">
    <location>
        <begin position="276"/>
        <end position="295"/>
    </location>
</feature>
<evidence type="ECO:0000256" key="6">
    <source>
        <dbReference type="RuleBase" id="RU363076"/>
    </source>
</evidence>
<dbReference type="CDD" id="cd06662">
    <property type="entry name" value="SURF1"/>
    <property type="match status" value="1"/>
</dbReference>
<protein>
    <recommendedName>
        <fullName evidence="6">SURF1-like protein</fullName>
    </recommendedName>
</protein>
<dbReference type="PANTHER" id="PTHR23427">
    <property type="entry name" value="SURFEIT LOCUS PROTEIN"/>
    <property type="match status" value="1"/>
</dbReference>
<evidence type="ECO:0000256" key="5">
    <source>
        <dbReference type="ARBA" id="ARBA00023136"/>
    </source>
</evidence>
<comment type="caution">
    <text evidence="8">The sequence shown here is derived from an EMBL/GenBank/DDBJ whole genome shotgun (WGS) entry which is preliminary data.</text>
</comment>
<comment type="caution">
    <text evidence="6">Lacks conserved residue(s) required for the propagation of feature annotation.</text>
</comment>
<keyword evidence="3 6" id="KW-0812">Transmembrane</keyword>
<comment type="similarity">
    <text evidence="2 6">Belongs to the SURF1 family.</text>
</comment>
<sequence>MSYRFLLSRRWLILTLVAVALIPTMIRLGFWQLHRHEHRVANNHLIADSLAAEPVPVQRLTRPGADLPKKLTWHRVTATGHYDSAHQIVVRQRTASDGGRIGYYLITPLVTADGDAVLVNRGWIEPGDDITRFPPVPRTATGEVFVAGRLRPDETTASSGVKDKSGMPDRQVMLISSVKAAKLVPHRLLSGYIELTGTTPRPPAGQPELVPAPDHSGIGPHFAYAVQWWLFASMVPVGWVVLARRERKDLLEAAARQQAGAGPRPGGSDDEPVPAPAASSAGATAGASSPGSASE</sequence>